<dbReference type="Gene3D" id="1.10.3420.10">
    <property type="entry name" value="putative ntp pyrophosphohydrolase like domain"/>
    <property type="match status" value="1"/>
</dbReference>
<dbReference type="GO" id="GO:0016787">
    <property type="term" value="F:hydrolase activity"/>
    <property type="evidence" value="ECO:0007669"/>
    <property type="project" value="UniProtKB-KW"/>
</dbReference>
<dbReference type="CDD" id="cd11530">
    <property type="entry name" value="NTP-PPase_DR2231_like"/>
    <property type="match status" value="1"/>
</dbReference>
<name>A0A858MRT5_9CAUD</name>
<organism evidence="1 2">
    <name type="scientific">Agrobacterium phage OLIVR1</name>
    <dbReference type="NCBI Taxonomy" id="2723769"/>
    <lineage>
        <taxon>Viruses</taxon>
        <taxon>Duplodnaviria</taxon>
        <taxon>Heunggongvirae</taxon>
        <taxon>Uroviricota</taxon>
        <taxon>Caudoviricetes</taxon>
        <taxon>Schitoviridae</taxon>
        <taxon>Oliverunavirus</taxon>
        <taxon>Oliverunavirus OLIVR1</taxon>
    </lineage>
</organism>
<dbReference type="EMBL" id="MT234338">
    <property type="protein sequence ID" value="QIW87263.1"/>
    <property type="molecule type" value="Genomic_DNA"/>
</dbReference>
<sequence>MLPHRGIEDTALWFHRAKPEPISKDLSTQIGVHLEEVAEMLETFTSADGRVGYLLTKSQSYLEELSKALKETDQDVIIKDRIEFLDSIADQIVTAVGAGQIAGMDVVGALNEVNRSNFSKFDSNGNPILDNNRKIIKSKDYSKPDLTPFV</sequence>
<dbReference type="Proteomes" id="UP000671973">
    <property type="component" value="Segment"/>
</dbReference>
<protein>
    <submittedName>
        <fullName evidence="1">NTP pyrophosphohydrolase</fullName>
    </submittedName>
</protein>
<dbReference type="InterPro" id="IPR033653">
    <property type="entry name" value="NTP-PPase_DR2231-like"/>
</dbReference>
<gene>
    <name evidence="1" type="ORF">Ab1vBOLIVR1_gp68</name>
</gene>
<keyword evidence="2" id="KW-1185">Reference proteome</keyword>
<keyword evidence="1" id="KW-0378">Hydrolase</keyword>
<proteinExistence type="predicted"/>
<dbReference type="InterPro" id="IPR023292">
    <property type="entry name" value="NTP_PyroPHydrolase-like_dom_sf"/>
</dbReference>
<evidence type="ECO:0000313" key="1">
    <source>
        <dbReference type="EMBL" id="QIW87263.1"/>
    </source>
</evidence>
<evidence type="ECO:0000313" key="2">
    <source>
        <dbReference type="Proteomes" id="UP000671973"/>
    </source>
</evidence>
<reference evidence="1 2" key="1">
    <citation type="submission" date="2020-03" db="EMBL/GenBank/DDBJ databases">
        <authorList>
            <person name="Holtappels D."/>
            <person name="Bomans J.P.J."/>
            <person name="Lavigne R."/>
            <person name="Wagemans J."/>
        </authorList>
    </citation>
    <scope>NUCLEOTIDE SEQUENCE [LARGE SCALE GENOMIC DNA]</scope>
    <source>
        <strain evidence="1 2">OLIVR1</strain>
    </source>
</reference>
<accession>A0A858MRT5</accession>